<dbReference type="Proteomes" id="UP000005950">
    <property type="component" value="Unassembled WGS sequence"/>
</dbReference>
<protein>
    <submittedName>
        <fullName evidence="1">Uncharacterized protein</fullName>
    </submittedName>
</protein>
<reference evidence="1 2" key="2">
    <citation type="submission" date="2009-02" db="EMBL/GenBank/DDBJ databases">
        <title>Draft genome sequence of Holdemania filiformis DSM 12042.</title>
        <authorList>
            <person name="Sudarsanam P."/>
            <person name="Ley R."/>
            <person name="Guruge J."/>
            <person name="Turnbaugh P.J."/>
            <person name="Mahowald M."/>
            <person name="Liep D."/>
            <person name="Gordon J."/>
        </authorList>
    </citation>
    <scope>NUCLEOTIDE SEQUENCE [LARGE SCALE GENOMIC DNA]</scope>
    <source>
        <strain evidence="1 2">DSM 12042</strain>
    </source>
</reference>
<dbReference type="EMBL" id="ACCF01000082">
    <property type="protein sequence ID" value="EEF68407.1"/>
    <property type="molecule type" value="Genomic_DNA"/>
</dbReference>
<gene>
    <name evidence="1" type="ORF">HOLDEFILI_01425</name>
</gene>
<dbReference type="AlphaFoldDB" id="B9Y6I4"/>
<reference evidence="1 2" key="1">
    <citation type="submission" date="2008-12" db="EMBL/GenBank/DDBJ databases">
        <authorList>
            <person name="Fulton L."/>
            <person name="Clifton S."/>
            <person name="Fulton B."/>
            <person name="Xu J."/>
            <person name="Minx P."/>
            <person name="Pepin K.H."/>
            <person name="Johnson M."/>
            <person name="Bhonagiri V."/>
            <person name="Nash W.E."/>
            <person name="Mardis E.R."/>
            <person name="Wilson R.K."/>
        </authorList>
    </citation>
    <scope>NUCLEOTIDE SEQUENCE [LARGE SCALE GENOMIC DNA]</scope>
    <source>
        <strain evidence="1 2">DSM 12042</strain>
    </source>
</reference>
<proteinExistence type="predicted"/>
<organism evidence="1 2">
    <name type="scientific">Holdemania filiformis DSM 12042</name>
    <dbReference type="NCBI Taxonomy" id="545696"/>
    <lineage>
        <taxon>Bacteria</taxon>
        <taxon>Bacillati</taxon>
        <taxon>Bacillota</taxon>
        <taxon>Erysipelotrichia</taxon>
        <taxon>Erysipelotrichales</taxon>
        <taxon>Erysipelotrichaceae</taxon>
        <taxon>Holdemania</taxon>
    </lineage>
</organism>
<name>B9Y6I4_9FIRM</name>
<comment type="caution">
    <text evidence="1">The sequence shown here is derived from an EMBL/GenBank/DDBJ whole genome shotgun (WGS) entry which is preliminary data.</text>
</comment>
<evidence type="ECO:0000313" key="2">
    <source>
        <dbReference type="Proteomes" id="UP000005950"/>
    </source>
</evidence>
<evidence type="ECO:0000313" key="1">
    <source>
        <dbReference type="EMBL" id="EEF68407.1"/>
    </source>
</evidence>
<accession>B9Y6I4</accession>
<sequence length="95" mass="10776">MGSRDRRKQEIGRSLILASPKPALAADRVRQATQIERIPRLKTGADLPPQFADENGLGAWIHVTLIRRAPPESFPLNTVQSLRLLYKKTCQRQDF</sequence>
<dbReference type="HOGENOM" id="CLU_2369031_0_0_9"/>